<dbReference type="Gramene" id="OE9A113564T1">
    <property type="protein sequence ID" value="OE9A113564C1"/>
    <property type="gene ID" value="OE9A113564"/>
</dbReference>
<dbReference type="EMBL" id="CACTIH010009450">
    <property type="protein sequence ID" value="CAA3031445.1"/>
    <property type="molecule type" value="Genomic_DNA"/>
</dbReference>
<name>A0A8S0VCS7_OLEEU</name>
<proteinExistence type="predicted"/>
<evidence type="ECO:0000313" key="2">
    <source>
        <dbReference type="Proteomes" id="UP000594638"/>
    </source>
</evidence>
<organism evidence="1 2">
    <name type="scientific">Olea europaea subsp. europaea</name>
    <dbReference type="NCBI Taxonomy" id="158383"/>
    <lineage>
        <taxon>Eukaryota</taxon>
        <taxon>Viridiplantae</taxon>
        <taxon>Streptophyta</taxon>
        <taxon>Embryophyta</taxon>
        <taxon>Tracheophyta</taxon>
        <taxon>Spermatophyta</taxon>
        <taxon>Magnoliopsida</taxon>
        <taxon>eudicotyledons</taxon>
        <taxon>Gunneridae</taxon>
        <taxon>Pentapetalae</taxon>
        <taxon>asterids</taxon>
        <taxon>lamiids</taxon>
        <taxon>Lamiales</taxon>
        <taxon>Oleaceae</taxon>
        <taxon>Oleeae</taxon>
        <taxon>Olea</taxon>
    </lineage>
</organism>
<accession>A0A8S0VCS7</accession>
<keyword evidence="2" id="KW-1185">Reference proteome</keyword>
<dbReference type="AlphaFoldDB" id="A0A8S0VCS7"/>
<gene>
    <name evidence="1" type="ORF">OLEA9_A113564</name>
</gene>
<dbReference type="Proteomes" id="UP000594638">
    <property type="component" value="Unassembled WGS sequence"/>
</dbReference>
<reference evidence="1 2" key="1">
    <citation type="submission" date="2019-12" db="EMBL/GenBank/DDBJ databases">
        <authorList>
            <person name="Alioto T."/>
            <person name="Alioto T."/>
            <person name="Gomez Garrido J."/>
        </authorList>
    </citation>
    <scope>NUCLEOTIDE SEQUENCE [LARGE SCALE GENOMIC DNA]</scope>
</reference>
<sequence>MMMIPLRGKFGAKLLKINLSKISKSSIKRLLKRIHQKQLNLLYKIAMIESQSIFKR</sequence>
<evidence type="ECO:0000313" key="1">
    <source>
        <dbReference type="EMBL" id="CAA3031445.1"/>
    </source>
</evidence>
<protein>
    <submittedName>
        <fullName evidence="1">Uncharacterized protein</fullName>
    </submittedName>
</protein>
<comment type="caution">
    <text evidence="1">The sequence shown here is derived from an EMBL/GenBank/DDBJ whole genome shotgun (WGS) entry which is preliminary data.</text>
</comment>